<evidence type="ECO:0000313" key="2">
    <source>
        <dbReference type="Proteomes" id="UP000001055"/>
    </source>
</evidence>
<sequence length="119" mass="13349">MSATATIRTILQIKFTFAPSSTVDFLAATRPVHALVTKLPEFESISVLQNPKAPGEFMLLEHWNASPEFILKASNLTDVKEENVLRNFITTTEKISIKPKEVDFWCPVNIEDGSDTQKL</sequence>
<dbReference type="KEGG" id="pno:SNOG_08433"/>
<dbReference type="Proteomes" id="UP000001055">
    <property type="component" value="Unassembled WGS sequence"/>
</dbReference>
<evidence type="ECO:0000313" key="1">
    <source>
        <dbReference type="EMBL" id="EAT84709.1"/>
    </source>
</evidence>
<dbReference type="VEuPathDB" id="FungiDB:JI435_084330"/>
<protein>
    <recommendedName>
        <fullName evidence="3">ABM domain-containing protein</fullName>
    </recommendedName>
</protein>
<gene>
    <name evidence="1" type="ORF">SNOG_08433</name>
</gene>
<dbReference type="SUPFAM" id="SSF54909">
    <property type="entry name" value="Dimeric alpha+beta barrel"/>
    <property type="match status" value="1"/>
</dbReference>
<name>Q0UII1_PHANO</name>
<dbReference type="RefSeq" id="XP_001798744.1">
    <property type="nucleotide sequence ID" value="XM_001798692.1"/>
</dbReference>
<dbReference type="InParanoid" id="Q0UII1"/>
<accession>Q0UII1</accession>
<dbReference type="GeneID" id="5975642"/>
<dbReference type="EMBL" id="CH445336">
    <property type="protein sequence ID" value="EAT84709.1"/>
    <property type="molecule type" value="Genomic_DNA"/>
</dbReference>
<proteinExistence type="predicted"/>
<dbReference type="InterPro" id="IPR011008">
    <property type="entry name" value="Dimeric_a/b-barrel"/>
</dbReference>
<organism evidence="1 2">
    <name type="scientific">Phaeosphaeria nodorum (strain SN15 / ATCC MYA-4574 / FGSC 10173)</name>
    <name type="common">Glume blotch fungus</name>
    <name type="synonym">Parastagonospora nodorum</name>
    <dbReference type="NCBI Taxonomy" id="321614"/>
    <lineage>
        <taxon>Eukaryota</taxon>
        <taxon>Fungi</taxon>
        <taxon>Dikarya</taxon>
        <taxon>Ascomycota</taxon>
        <taxon>Pezizomycotina</taxon>
        <taxon>Dothideomycetes</taxon>
        <taxon>Pleosporomycetidae</taxon>
        <taxon>Pleosporales</taxon>
        <taxon>Pleosporineae</taxon>
        <taxon>Phaeosphaeriaceae</taxon>
        <taxon>Parastagonospora</taxon>
    </lineage>
</organism>
<evidence type="ECO:0008006" key="3">
    <source>
        <dbReference type="Google" id="ProtNLM"/>
    </source>
</evidence>
<dbReference type="AlphaFoldDB" id="Q0UII1"/>
<reference evidence="2" key="1">
    <citation type="journal article" date="2007" name="Plant Cell">
        <title>Dothideomycete-plant interactions illuminated by genome sequencing and EST analysis of the wheat pathogen Stagonospora nodorum.</title>
        <authorList>
            <person name="Hane J.K."/>
            <person name="Lowe R.G."/>
            <person name="Solomon P.S."/>
            <person name="Tan K.C."/>
            <person name="Schoch C.L."/>
            <person name="Spatafora J.W."/>
            <person name="Crous P.W."/>
            <person name="Kodira C."/>
            <person name="Birren B.W."/>
            <person name="Galagan J.E."/>
            <person name="Torriani S.F."/>
            <person name="McDonald B.A."/>
            <person name="Oliver R.P."/>
        </authorList>
    </citation>
    <scope>NUCLEOTIDE SEQUENCE [LARGE SCALE GENOMIC DNA]</scope>
    <source>
        <strain evidence="2">SN15 / ATCC MYA-4574 / FGSC 10173</strain>
    </source>
</reference>